<dbReference type="SUPFAM" id="SSF88713">
    <property type="entry name" value="Glycoside hydrolase/deacetylase"/>
    <property type="match status" value="1"/>
</dbReference>
<dbReference type="EMBL" id="JAUSWH010000002">
    <property type="protein sequence ID" value="MDQ0454435.1"/>
    <property type="molecule type" value="Genomic_DNA"/>
</dbReference>
<sequence>MIPFHVQIFRCDLPFCRSLASYALACLTFASPLTALAEEPQASAKHPQLLLISFDGAADNRLWEKSRDIAKRSKAHFTYFLSCTMLMARGPASKAYQGPHQAAGKSNVGFAPTEADVAARLLNIWAAHLEGHDIASHACGHFDGKDWSKGDWLQEFSTFRAVMKNAWKENGVGDKEPDGWADFAEKGPPGFRAPYLSASETLPQAEKEAGLIYDASLVTKGPQQPEKDGALTRFGLPLIPEGPQNRRVIGMDYNLFVRHSAGFDNPSKSADYEERTYQAFKTAFEAEYNGPRNPVQFGFHFVEMNAGAYWRAMERLVTDVCLREDVACVSYSQAVEMLKKQDAGKS</sequence>
<evidence type="ECO:0000313" key="3">
    <source>
        <dbReference type="Proteomes" id="UP001235269"/>
    </source>
</evidence>
<dbReference type="PANTHER" id="PTHR45985:SF3">
    <property type="entry name" value="CHITIN DEACETYLASE-LIKE 4"/>
    <property type="match status" value="1"/>
</dbReference>
<comment type="caution">
    <text evidence="2">The sequence shown here is derived from an EMBL/GenBank/DDBJ whole genome shotgun (WGS) entry which is preliminary data.</text>
</comment>
<name>A0ABU0I865_9HYPH</name>
<organism evidence="2 3">
    <name type="scientific">Rhizobium paknamense</name>
    <dbReference type="NCBI Taxonomy" id="1206817"/>
    <lineage>
        <taxon>Bacteria</taxon>
        <taxon>Pseudomonadati</taxon>
        <taxon>Pseudomonadota</taxon>
        <taxon>Alphaproteobacteria</taxon>
        <taxon>Hyphomicrobiales</taxon>
        <taxon>Rhizobiaceae</taxon>
        <taxon>Rhizobium/Agrobacterium group</taxon>
        <taxon>Rhizobium</taxon>
    </lineage>
</organism>
<dbReference type="InterPro" id="IPR052740">
    <property type="entry name" value="CE4"/>
</dbReference>
<gene>
    <name evidence="2" type="ORF">QO005_000762</name>
</gene>
<keyword evidence="1" id="KW-0732">Signal</keyword>
<proteinExistence type="predicted"/>
<dbReference type="InterPro" id="IPR011330">
    <property type="entry name" value="Glyco_hydro/deAcase_b/a-brl"/>
</dbReference>
<feature type="signal peptide" evidence="1">
    <location>
        <begin position="1"/>
        <end position="37"/>
    </location>
</feature>
<protein>
    <submittedName>
        <fullName evidence="2">Peptidoglycan/xylan/chitin deacetylase (PgdA/CDA1 family)</fullName>
    </submittedName>
</protein>
<evidence type="ECO:0000313" key="2">
    <source>
        <dbReference type="EMBL" id="MDQ0454435.1"/>
    </source>
</evidence>
<dbReference type="RefSeq" id="WP_307156655.1">
    <property type="nucleotide sequence ID" value="NZ_JAUSWH010000002.1"/>
</dbReference>
<keyword evidence="3" id="KW-1185">Reference proteome</keyword>
<dbReference type="Proteomes" id="UP001235269">
    <property type="component" value="Unassembled WGS sequence"/>
</dbReference>
<reference evidence="2 3" key="1">
    <citation type="submission" date="2023-07" db="EMBL/GenBank/DDBJ databases">
        <title>Genomic Encyclopedia of Type Strains, Phase IV (KMG-IV): sequencing the most valuable type-strain genomes for metagenomic binning, comparative biology and taxonomic classification.</title>
        <authorList>
            <person name="Goeker M."/>
        </authorList>
    </citation>
    <scope>NUCLEOTIDE SEQUENCE [LARGE SCALE GENOMIC DNA]</scope>
    <source>
        <strain evidence="2 3">DSM 100301</strain>
    </source>
</reference>
<dbReference type="PANTHER" id="PTHR45985">
    <property type="match status" value="1"/>
</dbReference>
<dbReference type="Gene3D" id="3.20.20.370">
    <property type="entry name" value="Glycoside hydrolase/deacetylase"/>
    <property type="match status" value="1"/>
</dbReference>
<accession>A0ABU0I865</accession>
<evidence type="ECO:0000256" key="1">
    <source>
        <dbReference type="SAM" id="SignalP"/>
    </source>
</evidence>
<feature type="chain" id="PRO_5047021577" evidence="1">
    <location>
        <begin position="38"/>
        <end position="346"/>
    </location>
</feature>